<dbReference type="SMART" id="SM00694">
    <property type="entry name" value="DysFC"/>
    <property type="match status" value="1"/>
</dbReference>
<protein>
    <recommendedName>
        <fullName evidence="1">Peroxin/Ferlin domain-containing protein</fullName>
    </recommendedName>
</protein>
<dbReference type="AlphaFoldDB" id="A0A4P9XSP1"/>
<evidence type="ECO:0000313" key="3">
    <source>
        <dbReference type="Proteomes" id="UP000271241"/>
    </source>
</evidence>
<sequence>MDPPPWSDHNYRFMSPNLASYQLPDPTWEWVHPAWSIDMSGDVDEEGWEYAAQFHNARWHGPFEVFRSFVRRRRWIRLRKRKTTSDLAVGVRDRSRKPSVASTTRSMSTDRQSDWLLEVRRLRIDREKLAVLKSQLQNKSAGAWITQSLLQQFLFTLDYNANRRRAMELIGQLQPELLWKPRADELAFHTDRAEFEVNVSN</sequence>
<accession>A0A4P9XSP1</accession>
<reference evidence="3" key="1">
    <citation type="journal article" date="2018" name="Nat. Microbiol.">
        <title>Leveraging single-cell genomics to expand the fungal tree of life.</title>
        <authorList>
            <person name="Ahrendt S.R."/>
            <person name="Quandt C.A."/>
            <person name="Ciobanu D."/>
            <person name="Clum A."/>
            <person name="Salamov A."/>
            <person name="Andreopoulos B."/>
            <person name="Cheng J.F."/>
            <person name="Woyke T."/>
            <person name="Pelin A."/>
            <person name="Henrissat B."/>
            <person name="Reynolds N.K."/>
            <person name="Benny G.L."/>
            <person name="Smith M.E."/>
            <person name="James T.Y."/>
            <person name="Grigoriev I.V."/>
        </authorList>
    </citation>
    <scope>NUCLEOTIDE SEQUENCE [LARGE SCALE GENOMIC DNA]</scope>
    <source>
        <strain evidence="3">RSA 1356</strain>
    </source>
</reference>
<dbReference type="STRING" id="78915.A0A4P9XSP1"/>
<dbReference type="OrthoDB" id="72441at2759"/>
<dbReference type="GO" id="GO:0007031">
    <property type="term" value="P:peroxisome organization"/>
    <property type="evidence" value="ECO:0007669"/>
    <property type="project" value="UniProtKB-ARBA"/>
</dbReference>
<name>A0A4P9XSP1_9FUNG</name>
<dbReference type="InterPro" id="IPR010482">
    <property type="entry name" value="TECPR1-like_DysF"/>
</dbReference>
<evidence type="ECO:0000259" key="1">
    <source>
        <dbReference type="SMART" id="SM00694"/>
    </source>
</evidence>
<dbReference type="PANTHER" id="PTHR23250">
    <property type="entry name" value="DYSFERLIN-RELATED"/>
    <property type="match status" value="1"/>
</dbReference>
<proteinExistence type="predicted"/>
<dbReference type="Pfam" id="PF06398">
    <property type="entry name" value="Pex24p"/>
    <property type="match status" value="1"/>
</dbReference>
<gene>
    <name evidence="2" type="ORF">THASP1DRAFT_29059</name>
</gene>
<organism evidence="2 3">
    <name type="scientific">Thamnocephalis sphaerospora</name>
    <dbReference type="NCBI Taxonomy" id="78915"/>
    <lineage>
        <taxon>Eukaryota</taxon>
        <taxon>Fungi</taxon>
        <taxon>Fungi incertae sedis</taxon>
        <taxon>Zoopagomycota</taxon>
        <taxon>Zoopagomycotina</taxon>
        <taxon>Zoopagomycetes</taxon>
        <taxon>Zoopagales</taxon>
        <taxon>Sigmoideomycetaceae</taxon>
        <taxon>Thamnocephalis</taxon>
    </lineage>
</organism>
<dbReference type="PANTHER" id="PTHR23250:SF1">
    <property type="entry name" value="TECTONIN BETA-PROPELLER REPEAT-CONTAINING PROTEIN 1"/>
    <property type="match status" value="1"/>
</dbReference>
<dbReference type="Proteomes" id="UP000271241">
    <property type="component" value="Unassembled WGS sequence"/>
</dbReference>
<dbReference type="InterPro" id="IPR006614">
    <property type="entry name" value="Peroxin/Ferlin"/>
</dbReference>
<feature type="domain" description="Peroxin/Ferlin" evidence="1">
    <location>
        <begin position="47"/>
        <end position="82"/>
    </location>
</feature>
<keyword evidence="3" id="KW-1185">Reference proteome</keyword>
<dbReference type="GO" id="GO:0005778">
    <property type="term" value="C:peroxisomal membrane"/>
    <property type="evidence" value="ECO:0007669"/>
    <property type="project" value="UniProtKB-ARBA"/>
</dbReference>
<dbReference type="EMBL" id="KZ992538">
    <property type="protein sequence ID" value="RKP09137.1"/>
    <property type="molecule type" value="Genomic_DNA"/>
</dbReference>
<evidence type="ECO:0000313" key="2">
    <source>
        <dbReference type="EMBL" id="RKP09137.1"/>
    </source>
</evidence>
<dbReference type="InterPro" id="IPR051513">
    <property type="entry name" value="Tectonin_beta-prop"/>
</dbReference>